<sequence>MYADGKKVAVWAKKAVAAAVESGLVQGSKNGVNLTSEITRAESAVTVQRLLEKAELIGSTK</sequence>
<keyword evidence="3" id="KW-1185">Reference proteome</keyword>
<protein>
    <recommendedName>
        <fullName evidence="1">SLH domain-containing protein</fullName>
    </recommendedName>
</protein>
<feature type="domain" description="SLH" evidence="1">
    <location>
        <begin position="1"/>
        <end position="61"/>
    </location>
</feature>
<dbReference type="Pfam" id="PF00395">
    <property type="entry name" value="SLH"/>
    <property type="match status" value="1"/>
</dbReference>
<proteinExistence type="predicted"/>
<accession>A0ABQ6NG90</accession>
<dbReference type="RefSeq" id="WP_317978981.1">
    <property type="nucleotide sequence ID" value="NZ_BTCL01000002.1"/>
</dbReference>
<comment type="caution">
    <text evidence="2">The sequence shown here is derived from an EMBL/GenBank/DDBJ whole genome shotgun (WGS) entry which is preliminary data.</text>
</comment>
<evidence type="ECO:0000313" key="3">
    <source>
        <dbReference type="Proteomes" id="UP001285921"/>
    </source>
</evidence>
<dbReference type="PROSITE" id="PS51272">
    <property type="entry name" value="SLH"/>
    <property type="match status" value="1"/>
</dbReference>
<name>A0ABQ6NG90_9BACL</name>
<evidence type="ECO:0000313" key="2">
    <source>
        <dbReference type="EMBL" id="GMK43794.1"/>
    </source>
</evidence>
<organism evidence="2 3">
    <name type="scientific">Paenibacillus glycanilyticus</name>
    <dbReference type="NCBI Taxonomy" id="126569"/>
    <lineage>
        <taxon>Bacteria</taxon>
        <taxon>Bacillati</taxon>
        <taxon>Bacillota</taxon>
        <taxon>Bacilli</taxon>
        <taxon>Bacillales</taxon>
        <taxon>Paenibacillaceae</taxon>
        <taxon>Paenibacillus</taxon>
    </lineage>
</organism>
<dbReference type="Proteomes" id="UP001285921">
    <property type="component" value="Unassembled WGS sequence"/>
</dbReference>
<reference evidence="2 3" key="1">
    <citation type="submission" date="2023-05" db="EMBL/GenBank/DDBJ databases">
        <title>Draft genome of Paenibacillus sp. CCS26.</title>
        <authorList>
            <person name="Akita H."/>
            <person name="Shinto Y."/>
            <person name="Kimura Z."/>
        </authorList>
    </citation>
    <scope>NUCLEOTIDE SEQUENCE [LARGE SCALE GENOMIC DNA]</scope>
    <source>
        <strain evidence="2 3">CCS26</strain>
    </source>
</reference>
<gene>
    <name evidence="2" type="ORF">PghCCS26_09210</name>
</gene>
<dbReference type="InterPro" id="IPR001119">
    <property type="entry name" value="SLH_dom"/>
</dbReference>
<dbReference type="EMBL" id="BTCL01000002">
    <property type="protein sequence ID" value="GMK43794.1"/>
    <property type="molecule type" value="Genomic_DNA"/>
</dbReference>
<evidence type="ECO:0000259" key="1">
    <source>
        <dbReference type="PROSITE" id="PS51272"/>
    </source>
</evidence>